<dbReference type="AlphaFoldDB" id="A0A1P8WLE6"/>
<name>A0A1P8WLE6_9PLAN</name>
<gene>
    <name evidence="2" type="ORF">Fuma_04523</name>
</gene>
<dbReference type="Proteomes" id="UP000187735">
    <property type="component" value="Chromosome"/>
</dbReference>
<evidence type="ECO:0000256" key="1">
    <source>
        <dbReference type="SAM" id="MobiDB-lite"/>
    </source>
</evidence>
<evidence type="ECO:0000313" key="2">
    <source>
        <dbReference type="EMBL" id="APZ94873.1"/>
    </source>
</evidence>
<protein>
    <submittedName>
        <fullName evidence="2">Uncharacterized protein</fullName>
    </submittedName>
</protein>
<proteinExistence type="predicted"/>
<accession>A0A1P8WLE6</accession>
<reference evidence="2 3" key="1">
    <citation type="journal article" date="2016" name="Front. Microbiol.">
        <title>Fuerstia marisgermanicae gen. nov., sp. nov., an Unusual Member of the Phylum Planctomycetes from the German Wadden Sea.</title>
        <authorList>
            <person name="Kohn T."/>
            <person name="Heuer A."/>
            <person name="Jogler M."/>
            <person name="Vollmers J."/>
            <person name="Boedeker C."/>
            <person name="Bunk B."/>
            <person name="Rast P."/>
            <person name="Borchert D."/>
            <person name="Glockner I."/>
            <person name="Freese H.M."/>
            <person name="Klenk H.P."/>
            <person name="Overmann J."/>
            <person name="Kaster A.K."/>
            <person name="Rohde M."/>
            <person name="Wiegand S."/>
            <person name="Jogler C."/>
        </authorList>
    </citation>
    <scope>NUCLEOTIDE SEQUENCE [LARGE SCALE GENOMIC DNA]</scope>
    <source>
        <strain evidence="2 3">NH11</strain>
    </source>
</reference>
<evidence type="ECO:0000313" key="3">
    <source>
        <dbReference type="Proteomes" id="UP000187735"/>
    </source>
</evidence>
<organism evidence="2 3">
    <name type="scientific">Fuerstiella marisgermanici</name>
    <dbReference type="NCBI Taxonomy" id="1891926"/>
    <lineage>
        <taxon>Bacteria</taxon>
        <taxon>Pseudomonadati</taxon>
        <taxon>Planctomycetota</taxon>
        <taxon>Planctomycetia</taxon>
        <taxon>Planctomycetales</taxon>
        <taxon>Planctomycetaceae</taxon>
        <taxon>Fuerstiella</taxon>
    </lineage>
</organism>
<dbReference type="STRING" id="1891926.Fuma_04523"/>
<sequence>MKLFFTLFAGLFLLGSHSGCSDWQADAHTDDHHLEHFVPHHKPANFAEGVEAIEHRCDHLAAHAGHGHDDEADEFQELLDVVNWMPELAADSDLDEAKWNQAVSAANAIAEQLATRKSADGSLDLSDLSQAIATELKTLQTLIPEAGKPETAIHHDHDHGHDGHHGHDHDHDHDHDHEQH</sequence>
<keyword evidence="3" id="KW-1185">Reference proteome</keyword>
<dbReference type="KEGG" id="fmr:Fuma_04523"/>
<dbReference type="EMBL" id="CP017641">
    <property type="protein sequence ID" value="APZ94873.1"/>
    <property type="molecule type" value="Genomic_DNA"/>
</dbReference>
<feature type="region of interest" description="Disordered" evidence="1">
    <location>
        <begin position="151"/>
        <end position="180"/>
    </location>
</feature>
<dbReference type="RefSeq" id="WP_077026118.1">
    <property type="nucleotide sequence ID" value="NZ_CP017641.1"/>
</dbReference>